<dbReference type="InterPro" id="IPR050109">
    <property type="entry name" value="HTH-type_TetR-like_transc_reg"/>
</dbReference>
<dbReference type="OrthoDB" id="9780939at2"/>
<dbReference type="Gene3D" id="1.10.357.10">
    <property type="entry name" value="Tetracycline Repressor, domain 2"/>
    <property type="match status" value="1"/>
</dbReference>
<dbReference type="InterPro" id="IPR039538">
    <property type="entry name" value="BetI_C"/>
</dbReference>
<protein>
    <submittedName>
        <fullName evidence="8">TetR family transcriptional regulator</fullName>
    </submittedName>
</protein>
<dbReference type="PANTHER" id="PTHR30055:SF226">
    <property type="entry name" value="HTH-TYPE TRANSCRIPTIONAL REGULATOR PKSA"/>
    <property type="match status" value="1"/>
</dbReference>
<evidence type="ECO:0000256" key="6">
    <source>
        <dbReference type="SAM" id="MobiDB-lite"/>
    </source>
</evidence>
<dbReference type="SUPFAM" id="SSF48498">
    <property type="entry name" value="Tetracyclin repressor-like, C-terminal domain"/>
    <property type="match status" value="1"/>
</dbReference>
<dbReference type="InterPro" id="IPR001647">
    <property type="entry name" value="HTH_TetR"/>
</dbReference>
<evidence type="ECO:0000256" key="2">
    <source>
        <dbReference type="ARBA" id="ARBA00023015"/>
    </source>
</evidence>
<sequence length="194" mass="21223">MRENPRKKQIVEAAARAMASRGYSDASIKEIAAEAGLAAPGLVHYYFKTKEEILHEVVRESCRRYEAEFGGLSAERDAGPDAAAPPLPETGEDADAHRPEWYKLRYELFALGLRSPELAGEIAELLRVGQGGISGVLQAALPVIEAEEREALSAVLLACFDGLALQKMLRPELDLEKAYALLESMIVERFPAAE</sequence>
<accession>A0A4Y6UTI3</accession>
<keyword evidence="2" id="KW-0805">Transcription regulation</keyword>
<evidence type="ECO:0000313" key="8">
    <source>
        <dbReference type="EMBL" id="QDH21023.1"/>
    </source>
</evidence>
<evidence type="ECO:0000256" key="3">
    <source>
        <dbReference type="ARBA" id="ARBA00023125"/>
    </source>
</evidence>
<keyword evidence="3 5" id="KW-0238">DNA-binding</keyword>
<dbReference type="Pfam" id="PF00440">
    <property type="entry name" value="TetR_N"/>
    <property type="match status" value="1"/>
</dbReference>
<dbReference type="PROSITE" id="PS50977">
    <property type="entry name" value="HTH_TETR_2"/>
    <property type="match status" value="1"/>
</dbReference>
<dbReference type="InterPro" id="IPR036271">
    <property type="entry name" value="Tet_transcr_reg_TetR-rel_C_sf"/>
</dbReference>
<dbReference type="PANTHER" id="PTHR30055">
    <property type="entry name" value="HTH-TYPE TRANSCRIPTIONAL REGULATOR RUTR"/>
    <property type="match status" value="1"/>
</dbReference>
<feature type="region of interest" description="Disordered" evidence="6">
    <location>
        <begin position="74"/>
        <end position="94"/>
    </location>
</feature>
<feature type="domain" description="HTH tetR-type" evidence="7">
    <location>
        <begin position="4"/>
        <end position="65"/>
    </location>
</feature>
<dbReference type="GO" id="GO:0003700">
    <property type="term" value="F:DNA-binding transcription factor activity"/>
    <property type="evidence" value="ECO:0007669"/>
    <property type="project" value="TreeGrafter"/>
</dbReference>
<dbReference type="KEGG" id="saca:FFV09_09260"/>
<gene>
    <name evidence="8" type="ORF">FFV09_09260</name>
</gene>
<evidence type="ECO:0000256" key="1">
    <source>
        <dbReference type="ARBA" id="ARBA00022491"/>
    </source>
</evidence>
<dbReference type="GO" id="GO:0000976">
    <property type="term" value="F:transcription cis-regulatory region binding"/>
    <property type="evidence" value="ECO:0007669"/>
    <property type="project" value="TreeGrafter"/>
</dbReference>
<keyword evidence="9" id="KW-1185">Reference proteome</keyword>
<comment type="caution">
    <text evidence="5">Lacks conserved residue(s) required for the propagation of feature annotation.</text>
</comment>
<keyword evidence="4" id="KW-0804">Transcription</keyword>
<dbReference type="InterPro" id="IPR009057">
    <property type="entry name" value="Homeodomain-like_sf"/>
</dbReference>
<dbReference type="Proteomes" id="UP000316968">
    <property type="component" value="Chromosome"/>
</dbReference>
<proteinExistence type="predicted"/>
<organism evidence="8 9">
    <name type="scientific">Saccharibacillus brassicae</name>
    <dbReference type="NCBI Taxonomy" id="2583377"/>
    <lineage>
        <taxon>Bacteria</taxon>
        <taxon>Bacillati</taxon>
        <taxon>Bacillota</taxon>
        <taxon>Bacilli</taxon>
        <taxon>Bacillales</taxon>
        <taxon>Paenibacillaceae</taxon>
        <taxon>Saccharibacillus</taxon>
    </lineage>
</organism>
<dbReference type="EMBL" id="CP041217">
    <property type="protein sequence ID" value="QDH21023.1"/>
    <property type="molecule type" value="Genomic_DNA"/>
</dbReference>
<dbReference type="SUPFAM" id="SSF46689">
    <property type="entry name" value="Homeodomain-like"/>
    <property type="match status" value="1"/>
</dbReference>
<name>A0A4Y6UTI3_SACBS</name>
<evidence type="ECO:0000256" key="5">
    <source>
        <dbReference type="PROSITE-ProRule" id="PRU00335"/>
    </source>
</evidence>
<dbReference type="RefSeq" id="WP_141447570.1">
    <property type="nucleotide sequence ID" value="NZ_CP041217.1"/>
</dbReference>
<evidence type="ECO:0000259" key="7">
    <source>
        <dbReference type="PROSITE" id="PS50977"/>
    </source>
</evidence>
<reference evidence="8 9" key="1">
    <citation type="submission" date="2019-06" db="EMBL/GenBank/DDBJ databases">
        <title>Saccharibacillus brassicae sp. nov., an endophytic bacterium isolated from Chinese cabbage seeds (Brassica pekinensis).</title>
        <authorList>
            <person name="Jiang L."/>
            <person name="Lee J."/>
            <person name="Kim S.W."/>
        </authorList>
    </citation>
    <scope>NUCLEOTIDE SEQUENCE [LARGE SCALE GENOMIC DNA]</scope>
    <source>
        <strain evidence="9">KCTC 43072 / ATSA2</strain>
    </source>
</reference>
<evidence type="ECO:0000313" key="9">
    <source>
        <dbReference type="Proteomes" id="UP000316968"/>
    </source>
</evidence>
<dbReference type="AlphaFoldDB" id="A0A4Y6UTI3"/>
<keyword evidence="1" id="KW-0678">Repressor</keyword>
<evidence type="ECO:0000256" key="4">
    <source>
        <dbReference type="ARBA" id="ARBA00023163"/>
    </source>
</evidence>
<dbReference type="Pfam" id="PF13977">
    <property type="entry name" value="TetR_C_6"/>
    <property type="match status" value="1"/>
</dbReference>